<organism evidence="1 2">
    <name type="scientific">Acanthamoeba castellanii (strain ATCC 30010 / Neff)</name>
    <dbReference type="NCBI Taxonomy" id="1257118"/>
    <lineage>
        <taxon>Eukaryota</taxon>
        <taxon>Amoebozoa</taxon>
        <taxon>Discosea</taxon>
        <taxon>Longamoebia</taxon>
        <taxon>Centramoebida</taxon>
        <taxon>Acanthamoebidae</taxon>
        <taxon>Acanthamoeba</taxon>
    </lineage>
</organism>
<dbReference type="GO" id="GO:0097720">
    <property type="term" value="P:calcineurin-mediated signaling"/>
    <property type="evidence" value="ECO:0007669"/>
    <property type="project" value="InterPro"/>
</dbReference>
<dbReference type="GO" id="GO:0033192">
    <property type="term" value="F:calmodulin-dependent protein phosphatase activity"/>
    <property type="evidence" value="ECO:0007669"/>
    <property type="project" value="InterPro"/>
</dbReference>
<dbReference type="InterPro" id="IPR029052">
    <property type="entry name" value="Metallo-depent_PP-like"/>
</dbReference>
<evidence type="ECO:0000313" key="1">
    <source>
        <dbReference type="EMBL" id="ELR24058.1"/>
    </source>
</evidence>
<dbReference type="AlphaFoldDB" id="L8HH99"/>
<gene>
    <name evidence="1" type="ORF">ACA1_013620</name>
</gene>
<dbReference type="VEuPathDB" id="AmoebaDB:ACA1_013620"/>
<accession>L8HH99</accession>
<dbReference type="GeneID" id="14925060"/>
<dbReference type="PANTHER" id="PTHR45673">
    <property type="entry name" value="SERINE/THREONINE-PROTEIN PHOSPHATASE 2B CATALYTIC SUBUNIT 1-RELATED"/>
    <property type="match status" value="1"/>
</dbReference>
<dbReference type="KEGG" id="acan:ACA1_013620"/>
<name>L8HH99_ACACF</name>
<keyword evidence="2" id="KW-1185">Reference proteome</keyword>
<dbReference type="EMBL" id="KB007839">
    <property type="protein sequence ID" value="ELR24058.1"/>
    <property type="molecule type" value="Genomic_DNA"/>
</dbReference>
<proteinExistence type="predicted"/>
<dbReference type="Proteomes" id="UP000011083">
    <property type="component" value="Unassembled WGS sequence"/>
</dbReference>
<dbReference type="STRING" id="1257118.L8HH99"/>
<dbReference type="OMA" id="RYENTVM"/>
<dbReference type="OrthoDB" id="5593063at2759"/>
<evidence type="ECO:0000313" key="2">
    <source>
        <dbReference type="Proteomes" id="UP000011083"/>
    </source>
</evidence>
<dbReference type="Gene3D" id="3.60.21.10">
    <property type="match status" value="1"/>
</dbReference>
<protein>
    <submittedName>
        <fullName evidence="1">Protein phosphatase 3, catalytic subunit, beta isoform, putative</fullName>
    </submittedName>
</protein>
<dbReference type="SUPFAM" id="SSF56300">
    <property type="entry name" value="Metallo-dependent phosphatases"/>
    <property type="match status" value="1"/>
</dbReference>
<reference evidence="1 2" key="1">
    <citation type="journal article" date="2013" name="Genome Biol.">
        <title>Genome of Acanthamoeba castellanii highlights extensive lateral gene transfer and early evolution of tyrosine kinase signaling.</title>
        <authorList>
            <person name="Clarke M."/>
            <person name="Lohan A.J."/>
            <person name="Liu B."/>
            <person name="Lagkouvardos I."/>
            <person name="Roy S."/>
            <person name="Zafar N."/>
            <person name="Bertelli C."/>
            <person name="Schilde C."/>
            <person name="Kianianmomeni A."/>
            <person name="Burglin T.R."/>
            <person name="Frech C."/>
            <person name="Turcotte B."/>
            <person name="Kopec K.O."/>
            <person name="Synnott J.M."/>
            <person name="Choo C."/>
            <person name="Paponov I."/>
            <person name="Finkler A."/>
            <person name="Soon Heng Tan C."/>
            <person name="Hutchins A.P."/>
            <person name="Weinmeier T."/>
            <person name="Rattei T."/>
            <person name="Chu J.S."/>
            <person name="Gimenez G."/>
            <person name="Irimia M."/>
            <person name="Rigden D.J."/>
            <person name="Fitzpatrick D.A."/>
            <person name="Lorenzo-Morales J."/>
            <person name="Bateman A."/>
            <person name="Chiu C.H."/>
            <person name="Tang P."/>
            <person name="Hegemann P."/>
            <person name="Fromm H."/>
            <person name="Raoult D."/>
            <person name="Greub G."/>
            <person name="Miranda-Saavedra D."/>
            <person name="Chen N."/>
            <person name="Nash P."/>
            <person name="Ginger M.L."/>
            <person name="Horn M."/>
            <person name="Schaap P."/>
            <person name="Caler L."/>
            <person name="Loftus B."/>
        </authorList>
    </citation>
    <scope>NUCLEOTIDE SEQUENCE [LARGE SCALE GENOMIC DNA]</scope>
    <source>
        <strain evidence="1 2">Neff</strain>
    </source>
</reference>
<sequence length="206" mass="23407">MIRAHEAQDHGYKMHAKHPETQFPTVITLFSAPNYLDAYGNKGAVMRYENTVMNIRQFNHSPHPYWLPNFMNVFTWSLPFVAEKVGESLLAMLKVVDDDEDEEAERKRLAEKPTDAAPEVVLDAAHKETIRRKILAASKMLTMMKTLRSEQETILQLKALAPGQQIPRGLLAQGPEAIRQAIGNFDQAKTLDKFNESWPKPEPSPQ</sequence>
<dbReference type="InterPro" id="IPR043360">
    <property type="entry name" value="PP2B"/>
</dbReference>
<dbReference type="RefSeq" id="XP_004353586.1">
    <property type="nucleotide sequence ID" value="XM_004353534.1"/>
</dbReference>